<evidence type="ECO:0000313" key="1">
    <source>
        <dbReference type="Proteomes" id="UP000095286"/>
    </source>
</evidence>
<protein>
    <submittedName>
        <fullName evidence="2">Peptidylglycine monooxygenase</fullName>
    </submittedName>
</protein>
<proteinExistence type="predicted"/>
<organism evidence="1 2">
    <name type="scientific">Rhabditophanes sp. KR3021</name>
    <dbReference type="NCBI Taxonomy" id="114890"/>
    <lineage>
        <taxon>Eukaryota</taxon>
        <taxon>Metazoa</taxon>
        <taxon>Ecdysozoa</taxon>
        <taxon>Nematoda</taxon>
        <taxon>Chromadorea</taxon>
        <taxon>Rhabditida</taxon>
        <taxon>Tylenchina</taxon>
        <taxon>Panagrolaimomorpha</taxon>
        <taxon>Strongyloidoidea</taxon>
        <taxon>Alloionematidae</taxon>
        <taxon>Rhabditophanes</taxon>
    </lineage>
</organism>
<reference evidence="2" key="1">
    <citation type="submission" date="2016-11" db="UniProtKB">
        <authorList>
            <consortium name="WormBaseParasite"/>
        </authorList>
    </citation>
    <scope>IDENTIFICATION</scope>
    <source>
        <strain evidence="2">KR3021</strain>
    </source>
</reference>
<evidence type="ECO:0000313" key="2">
    <source>
        <dbReference type="WBParaSite" id="RSKR_0000100300.1"/>
    </source>
</evidence>
<dbReference type="Proteomes" id="UP000095286">
    <property type="component" value="Unplaced"/>
</dbReference>
<name>A0AC35TIH0_9BILA</name>
<sequence>MGTHKHVSFGIICCLLNYLIATSVKKTFDEVTTVAMQMQGYSPDRGDDYVAFSMHAPNGYIVEFEPLSDASRVHHMLLYGCEEPASDAGFWRGHDTCRGSTHILYAWARNAPSLKLPKNVGFPVGEASPSIKYLVLQVHYATPFQGRVKDFSGINLHISSVRPNNFADVLLFSSGEPIPPNQEAYFTNMSCTYNGNVKLHPFAFRTHTHKMGRTVSAYLKHDNKWTEIGKRNPQWPQLFQKIEKPLEINGNDLLAATCRFESTGKNEMTEMGHMGSSEMCNFYMMFYRDADAEDPFPNGAFCSDYASREVAIREYPVEGTQILPKHPEWEEQAKQAEITFGVIEKNSVTKIGKNKLGQISGLSFDKNGNLVVFQRGSRVWNQYSYDYNNILIDKTTIQEPTILIVDTRGNEMKLLQELGQDLFYMPHGIFVDDSNYIYVTDVGSHQVHKLKIVDGKLKVIFSIGEKFVPGNDREHFCKPTAVAVSKADGSIYISDGYCNNRVLKFTKDGRYVTEFGQGSAYQNDLTLGSFNLPHDISIDDANSKIYVADRENGRVQVFNMDGTPIYDIKKSDIFSNVYSAHYCPNHGLFFIPGIAKGKIPDFGYVVPHNRSLFEYAFGPKSVDFKLPHIIRARGNNVFIGEISDGQGLLWKFEIETDNLLKDSSERIANGANFDDKVSSIHLEGTPSSSGNLVLFAMLTFIIVASAYFGYKKFKAKKTIHAPAFFDKSGFQPLSTDDHSDDEMA</sequence>
<accession>A0AC35TIH0</accession>
<dbReference type="WBParaSite" id="RSKR_0000100300.1">
    <property type="protein sequence ID" value="RSKR_0000100300.1"/>
    <property type="gene ID" value="RSKR_0000100300"/>
</dbReference>